<sequence length="77" mass="8156">MLKEEVDQKLFCSTAYTTRLLEHQEAESEKAAVRRPGTVSMVDGGCGGGGGEEADKESTKRFSGGGGRVLASLVCLY</sequence>
<name>A0A5B7GD09_PORTR</name>
<evidence type="ECO:0000256" key="1">
    <source>
        <dbReference type="SAM" id="MobiDB-lite"/>
    </source>
</evidence>
<keyword evidence="3" id="KW-1185">Reference proteome</keyword>
<dbReference type="Proteomes" id="UP000324222">
    <property type="component" value="Unassembled WGS sequence"/>
</dbReference>
<dbReference type="EMBL" id="VSRR010012936">
    <property type="protein sequence ID" value="MPC55163.1"/>
    <property type="molecule type" value="Genomic_DNA"/>
</dbReference>
<gene>
    <name evidence="2" type="ORF">E2C01_049093</name>
</gene>
<protein>
    <submittedName>
        <fullName evidence="2">Uncharacterized protein</fullName>
    </submittedName>
</protein>
<comment type="caution">
    <text evidence="2">The sequence shown here is derived from an EMBL/GenBank/DDBJ whole genome shotgun (WGS) entry which is preliminary data.</text>
</comment>
<feature type="region of interest" description="Disordered" evidence="1">
    <location>
        <begin position="27"/>
        <end position="61"/>
    </location>
</feature>
<organism evidence="2 3">
    <name type="scientific">Portunus trituberculatus</name>
    <name type="common">Swimming crab</name>
    <name type="synonym">Neptunus trituberculatus</name>
    <dbReference type="NCBI Taxonomy" id="210409"/>
    <lineage>
        <taxon>Eukaryota</taxon>
        <taxon>Metazoa</taxon>
        <taxon>Ecdysozoa</taxon>
        <taxon>Arthropoda</taxon>
        <taxon>Crustacea</taxon>
        <taxon>Multicrustacea</taxon>
        <taxon>Malacostraca</taxon>
        <taxon>Eumalacostraca</taxon>
        <taxon>Eucarida</taxon>
        <taxon>Decapoda</taxon>
        <taxon>Pleocyemata</taxon>
        <taxon>Brachyura</taxon>
        <taxon>Eubrachyura</taxon>
        <taxon>Portunoidea</taxon>
        <taxon>Portunidae</taxon>
        <taxon>Portuninae</taxon>
        <taxon>Portunus</taxon>
    </lineage>
</organism>
<accession>A0A5B7GD09</accession>
<evidence type="ECO:0000313" key="2">
    <source>
        <dbReference type="EMBL" id="MPC55163.1"/>
    </source>
</evidence>
<evidence type="ECO:0000313" key="3">
    <source>
        <dbReference type="Proteomes" id="UP000324222"/>
    </source>
</evidence>
<proteinExistence type="predicted"/>
<reference evidence="2 3" key="1">
    <citation type="submission" date="2019-05" db="EMBL/GenBank/DDBJ databases">
        <title>Another draft genome of Portunus trituberculatus and its Hox gene families provides insights of decapod evolution.</title>
        <authorList>
            <person name="Jeong J.-H."/>
            <person name="Song I."/>
            <person name="Kim S."/>
            <person name="Choi T."/>
            <person name="Kim D."/>
            <person name="Ryu S."/>
            <person name="Kim W."/>
        </authorList>
    </citation>
    <scope>NUCLEOTIDE SEQUENCE [LARGE SCALE GENOMIC DNA]</scope>
    <source>
        <tissue evidence="2">Muscle</tissue>
    </source>
</reference>
<dbReference type="AlphaFoldDB" id="A0A5B7GD09"/>